<evidence type="ECO:0000256" key="3">
    <source>
        <dbReference type="ARBA" id="ARBA00005229"/>
    </source>
</evidence>
<keyword evidence="8" id="KW-1185">Reference proteome</keyword>
<evidence type="ECO:0000256" key="1">
    <source>
        <dbReference type="ARBA" id="ARBA00004123"/>
    </source>
</evidence>
<dbReference type="CDD" id="cd11692">
    <property type="entry name" value="HRI1_N_like"/>
    <property type="match status" value="1"/>
</dbReference>
<evidence type="ECO:0000256" key="2">
    <source>
        <dbReference type="ARBA" id="ARBA00004496"/>
    </source>
</evidence>
<sequence length="255" mass="28528">MHPQTPTTVLFSDFFHFSLDQPSISLRKYIKWGDNPPSEPTSTLVLTSPLKNFVDIRVSRPTSCTSARIVTSLSSLEWAFGGTSSNTPATNLAPAHTVWKHWVDSQCSNLDADQVRDEGDMIVQENGEVLEVGRMVNPATGKEESYEECWIDVDLQAEDNVGWVIRVQNEVEGVRGVVIRVGAWIQGVLRRDGEFALRMWKHDASKNEGGSKRWNVLVRIGDLEVPERLFEDVKVEVGETIGGKDGIWDCVESWG</sequence>
<comment type="similarity">
    <text evidence="3">Belongs to the HRI1 family.</text>
</comment>
<reference evidence="7 8" key="1">
    <citation type="submission" date="2016-04" db="EMBL/GenBank/DDBJ databases">
        <title>A degradative enzymes factory behind the ericoid mycorrhizal symbiosis.</title>
        <authorList>
            <consortium name="DOE Joint Genome Institute"/>
            <person name="Martino E."/>
            <person name="Morin E."/>
            <person name="Grelet G."/>
            <person name="Kuo A."/>
            <person name="Kohler A."/>
            <person name="Daghino S."/>
            <person name="Barry K."/>
            <person name="Choi C."/>
            <person name="Cichocki N."/>
            <person name="Clum A."/>
            <person name="Copeland A."/>
            <person name="Hainaut M."/>
            <person name="Haridas S."/>
            <person name="Labutti K."/>
            <person name="Lindquist E."/>
            <person name="Lipzen A."/>
            <person name="Khouja H.-R."/>
            <person name="Murat C."/>
            <person name="Ohm R."/>
            <person name="Olson A."/>
            <person name="Spatafora J."/>
            <person name="Veneault-Fourrey C."/>
            <person name="Henrissat B."/>
            <person name="Grigoriev I."/>
            <person name="Martin F."/>
            <person name="Perotto S."/>
        </authorList>
    </citation>
    <scope>NUCLEOTIDE SEQUENCE [LARGE SCALE GENOMIC DNA]</scope>
    <source>
        <strain evidence="7 8">F</strain>
    </source>
</reference>
<dbReference type="InterPro" id="IPR031818">
    <property type="entry name" value="Hri1"/>
</dbReference>
<protein>
    <recommendedName>
        <fullName evidence="4">Protein HRI1</fullName>
    </recommendedName>
</protein>
<dbReference type="EMBL" id="KZ613937">
    <property type="protein sequence ID" value="PMD48006.1"/>
    <property type="molecule type" value="Genomic_DNA"/>
</dbReference>
<evidence type="ECO:0000256" key="5">
    <source>
        <dbReference type="ARBA" id="ARBA00022490"/>
    </source>
</evidence>
<dbReference type="GO" id="GO:0005737">
    <property type="term" value="C:cytoplasm"/>
    <property type="evidence" value="ECO:0007669"/>
    <property type="project" value="UniProtKB-SubCell"/>
</dbReference>
<dbReference type="Gene3D" id="2.40.128.320">
    <property type="entry name" value="Protein HRI1, N-terminal domain"/>
    <property type="match status" value="1"/>
</dbReference>
<dbReference type="Proteomes" id="UP000235786">
    <property type="component" value="Unassembled WGS sequence"/>
</dbReference>
<gene>
    <name evidence="7" type="ORF">L207DRAFT_87</name>
</gene>
<keyword evidence="6" id="KW-0539">Nucleus</keyword>
<evidence type="ECO:0000256" key="6">
    <source>
        <dbReference type="ARBA" id="ARBA00023242"/>
    </source>
</evidence>
<dbReference type="STRING" id="1149755.A0A2J6SB71"/>
<dbReference type="Pfam" id="PF16815">
    <property type="entry name" value="HRI1"/>
    <property type="match status" value="1"/>
</dbReference>
<dbReference type="CDD" id="cd11693">
    <property type="entry name" value="HRI1_C_like"/>
    <property type="match status" value="1"/>
</dbReference>
<name>A0A2J6SB71_HYAVF</name>
<proteinExistence type="inferred from homology"/>
<evidence type="ECO:0000256" key="4">
    <source>
        <dbReference type="ARBA" id="ARBA00017063"/>
    </source>
</evidence>
<dbReference type="GO" id="GO:0005634">
    <property type="term" value="C:nucleus"/>
    <property type="evidence" value="ECO:0007669"/>
    <property type="project" value="UniProtKB-SubCell"/>
</dbReference>
<dbReference type="InterPro" id="IPR043047">
    <property type="entry name" value="Hri1_N_sf"/>
</dbReference>
<evidence type="ECO:0000313" key="8">
    <source>
        <dbReference type="Proteomes" id="UP000235786"/>
    </source>
</evidence>
<dbReference type="OrthoDB" id="4045395at2759"/>
<accession>A0A2J6SB71</accession>
<comment type="subcellular location">
    <subcellularLocation>
        <location evidence="2">Cytoplasm</location>
    </subcellularLocation>
    <subcellularLocation>
        <location evidence="1">Nucleus</location>
    </subcellularLocation>
</comment>
<dbReference type="InterPro" id="IPR038744">
    <property type="entry name" value="Hri1_N"/>
</dbReference>
<dbReference type="AlphaFoldDB" id="A0A2J6SB71"/>
<evidence type="ECO:0000313" key="7">
    <source>
        <dbReference type="EMBL" id="PMD48006.1"/>
    </source>
</evidence>
<organism evidence="7 8">
    <name type="scientific">Hyaloscypha variabilis (strain UAMH 11265 / GT02V1 / F)</name>
    <name type="common">Meliniomyces variabilis</name>
    <dbReference type="NCBI Taxonomy" id="1149755"/>
    <lineage>
        <taxon>Eukaryota</taxon>
        <taxon>Fungi</taxon>
        <taxon>Dikarya</taxon>
        <taxon>Ascomycota</taxon>
        <taxon>Pezizomycotina</taxon>
        <taxon>Leotiomycetes</taxon>
        <taxon>Helotiales</taxon>
        <taxon>Hyaloscyphaceae</taxon>
        <taxon>Hyaloscypha</taxon>
        <taxon>Hyaloscypha variabilis</taxon>
    </lineage>
</organism>
<keyword evidence="5" id="KW-0963">Cytoplasm</keyword>